<dbReference type="Gene3D" id="3.50.50.60">
    <property type="entry name" value="FAD/NAD(P)-binding domain"/>
    <property type="match status" value="2"/>
</dbReference>
<dbReference type="KEGG" id="psyt:DSAG12_01301"/>
<reference evidence="4 5" key="2">
    <citation type="journal article" date="2024" name="Int. J. Syst. Evol. Microbiol.">
        <title>Promethearchaeum syntrophicum gen. nov., sp. nov., an anaerobic, obligately syntrophic archaeon, the first isolate of the lineage 'Asgard' archaea, and proposal of the new archaeal phylum Promethearchaeota phyl. nov. and kingdom Promethearchaeati regn. nov.</title>
        <authorList>
            <person name="Imachi H."/>
            <person name="Nobu M.K."/>
            <person name="Kato S."/>
            <person name="Takaki Y."/>
            <person name="Miyazaki M."/>
            <person name="Miyata M."/>
            <person name="Ogawara M."/>
            <person name="Saito Y."/>
            <person name="Sakai S."/>
            <person name="Tahara Y.O."/>
            <person name="Takano Y."/>
            <person name="Tasumi E."/>
            <person name="Uematsu K."/>
            <person name="Yoshimura T."/>
            <person name="Itoh T."/>
            <person name="Ohkuma M."/>
            <person name="Takai K."/>
        </authorList>
    </citation>
    <scope>NUCLEOTIDE SEQUENCE [LARGE SCALE GENOMIC DNA]</scope>
    <source>
        <strain evidence="4 5">MK-D1</strain>
    </source>
</reference>
<dbReference type="Pfam" id="PF07992">
    <property type="entry name" value="Pyr_redox_2"/>
    <property type="match status" value="1"/>
</dbReference>
<feature type="domain" description="FAD/NAD(P)-binding" evidence="3">
    <location>
        <begin position="11"/>
        <end position="286"/>
    </location>
</feature>
<dbReference type="AlphaFoldDB" id="A0A5B9D8Z4"/>
<dbReference type="SUPFAM" id="SSF51735">
    <property type="entry name" value="NAD(P)-binding Rossmann-fold domains"/>
    <property type="match status" value="1"/>
</dbReference>
<dbReference type="PRINTS" id="PR00469">
    <property type="entry name" value="PNDRDTASEII"/>
</dbReference>
<dbReference type="InterPro" id="IPR050097">
    <property type="entry name" value="Ferredoxin-NADP_redctase_2"/>
</dbReference>
<protein>
    <submittedName>
        <fullName evidence="4">NAD(P)/FAD-dependent oxidoreductase</fullName>
    </submittedName>
</protein>
<evidence type="ECO:0000256" key="2">
    <source>
        <dbReference type="ARBA" id="ARBA00023002"/>
    </source>
</evidence>
<dbReference type="PRINTS" id="PR00368">
    <property type="entry name" value="FADPNR"/>
</dbReference>
<organism evidence="4 5">
    <name type="scientific">Promethearchaeum syntrophicum</name>
    <dbReference type="NCBI Taxonomy" id="2594042"/>
    <lineage>
        <taxon>Archaea</taxon>
        <taxon>Promethearchaeati</taxon>
        <taxon>Promethearchaeota</taxon>
        <taxon>Promethearchaeia</taxon>
        <taxon>Promethearchaeales</taxon>
        <taxon>Promethearchaeaceae</taxon>
        <taxon>Promethearchaeum</taxon>
    </lineage>
</organism>
<dbReference type="Proteomes" id="UP000321408">
    <property type="component" value="Chromosome"/>
</dbReference>
<name>A0A5B9D8Z4_9ARCH</name>
<keyword evidence="5" id="KW-1185">Reference proteome</keyword>
<dbReference type="InterPro" id="IPR023753">
    <property type="entry name" value="FAD/NAD-binding_dom"/>
</dbReference>
<proteinExistence type="predicted"/>
<keyword evidence="1" id="KW-0285">Flavoprotein</keyword>
<keyword evidence="2" id="KW-0560">Oxidoreductase</keyword>
<evidence type="ECO:0000313" key="4">
    <source>
        <dbReference type="EMBL" id="QEE15475.1"/>
    </source>
</evidence>
<dbReference type="EMBL" id="CP042905">
    <property type="protein sequence ID" value="QEE15475.1"/>
    <property type="molecule type" value="Genomic_DNA"/>
</dbReference>
<evidence type="ECO:0000313" key="5">
    <source>
        <dbReference type="Proteomes" id="UP000321408"/>
    </source>
</evidence>
<accession>A0A5B9D8Z4</accession>
<dbReference type="GO" id="GO:0016491">
    <property type="term" value="F:oxidoreductase activity"/>
    <property type="evidence" value="ECO:0007669"/>
    <property type="project" value="UniProtKB-KW"/>
</dbReference>
<dbReference type="PANTHER" id="PTHR48105">
    <property type="entry name" value="THIOREDOXIN REDUCTASE 1-RELATED-RELATED"/>
    <property type="match status" value="1"/>
</dbReference>
<sequence>MSNLNKNFSPVIIVGCGPAGIASAIQLKRSNIDFKIICRRFGGNANNANKIENLLGFPEGISGKNFVVLLKKHFETLLIHFTQDIIQSISKENEDDQFHIKCENGEFYSKFLIIASGTNPKKLRLNGETKLWRRNLLDYEISNFTYKKNIKKIAIIGSGDAAYDYALNLVKYPVKIDIIQRTAESKSLSLLQKRVRVNSNITVIKEMKLLSLKEDNNKIRIKVIRRSKEEIRNYDFMFVAVGRSPNIKFLSAELQKLYKKSINLSHLFFIGDIKNKSHRQISIAMGDGVKCAMEIVSNINDK</sequence>
<evidence type="ECO:0000259" key="3">
    <source>
        <dbReference type="Pfam" id="PF07992"/>
    </source>
</evidence>
<dbReference type="RefSeq" id="WP_162306602.1">
    <property type="nucleotide sequence ID" value="NZ_CP042905.2"/>
</dbReference>
<gene>
    <name evidence="4" type="ORF">DSAG12_01301</name>
</gene>
<evidence type="ECO:0000256" key="1">
    <source>
        <dbReference type="ARBA" id="ARBA00022630"/>
    </source>
</evidence>
<dbReference type="OrthoDB" id="27340at2157"/>
<reference evidence="4 5" key="1">
    <citation type="journal article" date="2020" name="Nature">
        <title>Isolation of an archaeon at the prokaryote-eukaryote interface.</title>
        <authorList>
            <person name="Imachi H."/>
            <person name="Nobu M.K."/>
            <person name="Nakahara N."/>
            <person name="Morono Y."/>
            <person name="Ogawara M."/>
            <person name="Takaki Y."/>
            <person name="Takano Y."/>
            <person name="Uematsu K."/>
            <person name="Ikuta T."/>
            <person name="Ito M."/>
            <person name="Matsui Y."/>
            <person name="Miyazaki M."/>
            <person name="Murata K."/>
            <person name="Saito Y."/>
            <person name="Sakai S."/>
            <person name="Song C."/>
            <person name="Tasumi E."/>
            <person name="Yamanaka Y."/>
            <person name="Yamaguchi T."/>
            <person name="Kamagata Y."/>
            <person name="Tamaki H."/>
            <person name="Takai K."/>
        </authorList>
    </citation>
    <scope>NUCLEOTIDE SEQUENCE [LARGE SCALE GENOMIC DNA]</scope>
    <source>
        <strain evidence="4 5">MK-D1</strain>
    </source>
</reference>
<dbReference type="SUPFAM" id="SSF51905">
    <property type="entry name" value="FAD/NAD(P)-binding domain"/>
    <property type="match status" value="1"/>
</dbReference>
<dbReference type="InterPro" id="IPR036188">
    <property type="entry name" value="FAD/NAD-bd_sf"/>
</dbReference>
<dbReference type="GeneID" id="41329294"/>
<dbReference type="InterPro" id="IPR036291">
    <property type="entry name" value="NAD(P)-bd_dom_sf"/>
</dbReference>